<evidence type="ECO:0000256" key="1">
    <source>
        <dbReference type="SAM" id="MobiDB-lite"/>
    </source>
</evidence>
<dbReference type="AlphaFoldDB" id="A0A2T3W5N6"/>
<feature type="region of interest" description="Disordered" evidence="1">
    <location>
        <begin position="1"/>
        <end position="25"/>
    </location>
</feature>
<reference evidence="3 4" key="1">
    <citation type="submission" date="2018-03" db="EMBL/GenBank/DDBJ databases">
        <title>Draft genome of Deinococcus sp. OD32.</title>
        <authorList>
            <person name="Wang X.-P."/>
            <person name="Du Z.-J."/>
        </authorList>
    </citation>
    <scope>NUCLEOTIDE SEQUENCE [LARGE SCALE GENOMIC DNA]</scope>
    <source>
        <strain evidence="3 4">OD32</strain>
    </source>
</reference>
<keyword evidence="4" id="KW-1185">Reference proteome</keyword>
<dbReference type="InterPro" id="IPR029787">
    <property type="entry name" value="Nucleotide_cyclase"/>
</dbReference>
<evidence type="ECO:0000313" key="3">
    <source>
        <dbReference type="EMBL" id="PTA67198.1"/>
    </source>
</evidence>
<evidence type="ECO:0000313" key="4">
    <source>
        <dbReference type="Proteomes" id="UP000240317"/>
    </source>
</evidence>
<dbReference type="InterPro" id="IPR000160">
    <property type="entry name" value="GGDEF_dom"/>
</dbReference>
<dbReference type="Proteomes" id="UP000240317">
    <property type="component" value="Unassembled WGS sequence"/>
</dbReference>
<dbReference type="PANTHER" id="PTHR46663:SF2">
    <property type="entry name" value="GGDEF DOMAIN-CONTAINING PROTEIN"/>
    <property type="match status" value="1"/>
</dbReference>
<name>A0A2T3W5N6_9DEIO</name>
<gene>
    <name evidence="3" type="ORF">C8263_13970</name>
</gene>
<dbReference type="NCBIfam" id="TIGR00254">
    <property type="entry name" value="GGDEF"/>
    <property type="match status" value="1"/>
</dbReference>
<sequence>MRRGVRGPGRLQAGERRPRPRGPGDAQLVARKLLDAVSGPYTLPGAGQTVTVSASVGVAVTPQGGRDLTTLLRRADEAMYAAKRQGRRQVCLYVPPASP</sequence>
<feature type="domain" description="GGDEF" evidence="2">
    <location>
        <begin position="1"/>
        <end position="95"/>
    </location>
</feature>
<dbReference type="CDD" id="cd01949">
    <property type="entry name" value="GGDEF"/>
    <property type="match status" value="1"/>
</dbReference>
<comment type="caution">
    <text evidence="3">The sequence shown here is derived from an EMBL/GenBank/DDBJ whole genome shotgun (WGS) entry which is preliminary data.</text>
</comment>
<dbReference type="PROSITE" id="PS50887">
    <property type="entry name" value="GGDEF"/>
    <property type="match status" value="1"/>
</dbReference>
<dbReference type="InterPro" id="IPR043128">
    <property type="entry name" value="Rev_trsase/Diguanyl_cyclase"/>
</dbReference>
<accession>A0A2T3W5N6</accession>
<dbReference type="EMBL" id="PYSV01000014">
    <property type="protein sequence ID" value="PTA67198.1"/>
    <property type="molecule type" value="Genomic_DNA"/>
</dbReference>
<dbReference type="Pfam" id="PF00990">
    <property type="entry name" value="GGDEF"/>
    <property type="match status" value="1"/>
</dbReference>
<dbReference type="InterPro" id="IPR052163">
    <property type="entry name" value="DGC-Regulatory_Protein"/>
</dbReference>
<evidence type="ECO:0000259" key="2">
    <source>
        <dbReference type="PROSITE" id="PS50887"/>
    </source>
</evidence>
<proteinExistence type="predicted"/>
<organism evidence="3 4">
    <name type="scientific">Deinococcus arcticus</name>
    <dbReference type="NCBI Taxonomy" id="2136176"/>
    <lineage>
        <taxon>Bacteria</taxon>
        <taxon>Thermotogati</taxon>
        <taxon>Deinococcota</taxon>
        <taxon>Deinococci</taxon>
        <taxon>Deinococcales</taxon>
        <taxon>Deinococcaceae</taxon>
        <taxon>Deinococcus</taxon>
    </lineage>
</organism>
<dbReference type="Gene3D" id="3.30.70.270">
    <property type="match status" value="1"/>
</dbReference>
<dbReference type="SUPFAM" id="SSF55073">
    <property type="entry name" value="Nucleotide cyclase"/>
    <property type="match status" value="1"/>
</dbReference>
<dbReference type="PANTHER" id="PTHR46663">
    <property type="entry name" value="DIGUANYLATE CYCLASE DGCT-RELATED"/>
    <property type="match status" value="1"/>
</dbReference>
<protein>
    <recommendedName>
        <fullName evidence="2">GGDEF domain-containing protein</fullName>
    </recommendedName>
</protein>